<comment type="similarity">
    <text evidence="1">Belongs to the sulfatase family.</text>
</comment>
<keyword evidence="5" id="KW-0472">Membrane</keyword>
<gene>
    <name evidence="7" type="ORF">QQ008_12180</name>
</gene>
<evidence type="ECO:0000256" key="3">
    <source>
        <dbReference type="ARBA" id="ARBA00022801"/>
    </source>
</evidence>
<reference evidence="7" key="1">
    <citation type="submission" date="2023-06" db="EMBL/GenBank/DDBJ databases">
        <title>Genomic of Parafulvivirga corallium.</title>
        <authorList>
            <person name="Wang G."/>
        </authorList>
    </citation>
    <scope>NUCLEOTIDE SEQUENCE</scope>
    <source>
        <strain evidence="7">BMA10</strain>
    </source>
</reference>
<evidence type="ECO:0000313" key="8">
    <source>
        <dbReference type="Proteomes" id="UP001172082"/>
    </source>
</evidence>
<dbReference type="PANTHER" id="PTHR42693">
    <property type="entry name" value="ARYLSULFATASE FAMILY MEMBER"/>
    <property type="match status" value="1"/>
</dbReference>
<dbReference type="Pfam" id="PF00884">
    <property type="entry name" value="Sulfatase"/>
    <property type="match status" value="1"/>
</dbReference>
<proteinExistence type="inferred from homology"/>
<keyword evidence="8" id="KW-1185">Reference proteome</keyword>
<accession>A0ABT8KN20</accession>
<feature type="domain" description="Sulfatase N-terminal" evidence="6">
    <location>
        <begin position="58"/>
        <end position="372"/>
    </location>
</feature>
<dbReference type="Gene3D" id="3.40.720.10">
    <property type="entry name" value="Alkaline Phosphatase, subunit A"/>
    <property type="match status" value="1"/>
</dbReference>
<evidence type="ECO:0000256" key="4">
    <source>
        <dbReference type="ARBA" id="ARBA00022837"/>
    </source>
</evidence>
<sequence length="485" mass="54464">MKAINRKKTANTLILKLNIESLKVVLLVIVNVIAAFPSIVWAHNANEFIDSVSVSDKPNIIIILTDDAGYSDFGFQGNKDFDTPNIDALAKSGVICTQGYVSESVCSPSRAGLLTGRYQQRFGHEYNLPGKPEKGDMAEYMGLPIEERTLAAQLKSLGYQTGAIGKWHLGHADHFHPNKRGFDEFFGMLGGSNAYFDSLRSDRKGTRILRNSEPVQNPLPYLTEAFGKEACDFIKRHKDNPFFLYLAFNAVHTPMHAKSDDLRLYDDINGKARRTLAAMTKSLDDQIGAIMAQLKTLKLDKKTIVFFLNDNGGAHNNGSRNVDLKGGKGTLMEGGIRVPFLISWKGKLASNKYYHFPVSALDIYATTVGIAGGALSKDRKYDGVNLIPFLTGIEKQRPHEILYWRRSKGAAIRKGDWKLIRLPDRPPMLFDLSKDANESFDLNQNNPEKVKELMMDLFAWETELAHPLWVTSPIWIKRNIEHYNK</sequence>
<dbReference type="InterPro" id="IPR000917">
    <property type="entry name" value="Sulfatase_N"/>
</dbReference>
<evidence type="ECO:0000313" key="7">
    <source>
        <dbReference type="EMBL" id="MDN5202132.1"/>
    </source>
</evidence>
<dbReference type="PROSITE" id="PS00149">
    <property type="entry name" value="SULFATASE_2"/>
    <property type="match status" value="1"/>
</dbReference>
<dbReference type="InterPro" id="IPR017850">
    <property type="entry name" value="Alkaline_phosphatase_core_sf"/>
</dbReference>
<evidence type="ECO:0000256" key="2">
    <source>
        <dbReference type="ARBA" id="ARBA00022723"/>
    </source>
</evidence>
<evidence type="ECO:0000256" key="1">
    <source>
        <dbReference type="ARBA" id="ARBA00008779"/>
    </source>
</evidence>
<dbReference type="InterPro" id="IPR024607">
    <property type="entry name" value="Sulfatase_CS"/>
</dbReference>
<feature type="transmembrane region" description="Helical" evidence="5">
    <location>
        <begin position="21"/>
        <end position="42"/>
    </location>
</feature>
<dbReference type="SUPFAM" id="SSF53649">
    <property type="entry name" value="Alkaline phosphatase-like"/>
    <property type="match status" value="1"/>
</dbReference>
<keyword evidence="5" id="KW-1133">Transmembrane helix</keyword>
<dbReference type="PANTHER" id="PTHR42693:SF53">
    <property type="entry name" value="ENDO-4-O-SULFATASE"/>
    <property type="match status" value="1"/>
</dbReference>
<dbReference type="InterPro" id="IPR050738">
    <property type="entry name" value="Sulfatase"/>
</dbReference>
<dbReference type="PROSITE" id="PS00523">
    <property type="entry name" value="SULFATASE_1"/>
    <property type="match status" value="1"/>
</dbReference>
<evidence type="ECO:0000256" key="5">
    <source>
        <dbReference type="SAM" id="Phobius"/>
    </source>
</evidence>
<dbReference type="Proteomes" id="UP001172082">
    <property type="component" value="Unassembled WGS sequence"/>
</dbReference>
<keyword evidence="4" id="KW-0106">Calcium</keyword>
<keyword evidence="2" id="KW-0479">Metal-binding</keyword>
<dbReference type="RefSeq" id="WP_346752158.1">
    <property type="nucleotide sequence ID" value="NZ_JAUJEA010000004.1"/>
</dbReference>
<comment type="caution">
    <text evidence="7">The sequence shown here is derived from an EMBL/GenBank/DDBJ whole genome shotgun (WGS) entry which is preliminary data.</text>
</comment>
<protein>
    <submittedName>
        <fullName evidence="7">Sulfatase-like hydrolase/transferase</fullName>
    </submittedName>
</protein>
<name>A0ABT8KN20_9BACT</name>
<keyword evidence="3" id="KW-0378">Hydrolase</keyword>
<dbReference type="EMBL" id="JAUJEA010000004">
    <property type="protein sequence ID" value="MDN5202132.1"/>
    <property type="molecule type" value="Genomic_DNA"/>
</dbReference>
<keyword evidence="5" id="KW-0812">Transmembrane</keyword>
<evidence type="ECO:0000259" key="6">
    <source>
        <dbReference type="Pfam" id="PF00884"/>
    </source>
</evidence>
<dbReference type="Gene3D" id="3.30.1120.10">
    <property type="match status" value="1"/>
</dbReference>
<organism evidence="7 8">
    <name type="scientific">Splendidivirga corallicola</name>
    <dbReference type="NCBI Taxonomy" id="3051826"/>
    <lineage>
        <taxon>Bacteria</taxon>
        <taxon>Pseudomonadati</taxon>
        <taxon>Bacteroidota</taxon>
        <taxon>Cytophagia</taxon>
        <taxon>Cytophagales</taxon>
        <taxon>Splendidivirgaceae</taxon>
        <taxon>Splendidivirga</taxon>
    </lineage>
</organism>